<evidence type="ECO:0000259" key="26">
    <source>
        <dbReference type="PROSITE" id="PS50112"/>
    </source>
</evidence>
<keyword evidence="11 24" id="KW-0472">Membrane</keyword>
<feature type="domain" description="PAC" evidence="27">
    <location>
        <begin position="92"/>
        <end position="144"/>
    </location>
</feature>
<evidence type="ECO:0000256" key="2">
    <source>
        <dbReference type="ARBA" id="ARBA00022448"/>
    </source>
</evidence>
<evidence type="ECO:0000256" key="10">
    <source>
        <dbReference type="ARBA" id="ARBA00023065"/>
    </source>
</evidence>
<evidence type="ECO:0000256" key="24">
    <source>
        <dbReference type="SAM" id="Phobius"/>
    </source>
</evidence>
<evidence type="ECO:0000256" key="1">
    <source>
        <dbReference type="ARBA" id="ARBA00004651"/>
    </source>
</evidence>
<comment type="subcellular location">
    <subcellularLocation>
        <location evidence="1">Cell membrane</location>
        <topology evidence="1">Multi-pass membrane protein</topology>
    </subcellularLocation>
</comment>
<dbReference type="OrthoDB" id="432483at2759"/>
<dbReference type="SMART" id="SM00086">
    <property type="entry name" value="PAC"/>
    <property type="match status" value="1"/>
</dbReference>
<dbReference type="CDD" id="cd00038">
    <property type="entry name" value="CAP_ED"/>
    <property type="match status" value="1"/>
</dbReference>
<feature type="compositionally biased region" description="Polar residues" evidence="23">
    <location>
        <begin position="969"/>
        <end position="990"/>
    </location>
</feature>
<dbReference type="SUPFAM" id="SSF51206">
    <property type="entry name" value="cAMP-binding domain-like"/>
    <property type="match status" value="1"/>
</dbReference>
<comment type="similarity">
    <text evidence="16">Belongs to the potassium channel family. H (Eag) (TC 1.A.1.20) subfamily. Kv12.2/KCNH3 sub-subfamily.</text>
</comment>
<feature type="compositionally biased region" description="Low complexity" evidence="23">
    <location>
        <begin position="143"/>
        <end position="152"/>
    </location>
</feature>
<evidence type="ECO:0000256" key="11">
    <source>
        <dbReference type="ARBA" id="ARBA00023136"/>
    </source>
</evidence>
<keyword evidence="7" id="KW-0851">Voltage-gated channel</keyword>
<evidence type="ECO:0000256" key="21">
    <source>
        <dbReference type="ARBA" id="ARBA00082966"/>
    </source>
</evidence>
<feature type="transmembrane region" description="Helical" evidence="24">
    <location>
        <begin position="360"/>
        <end position="386"/>
    </location>
</feature>
<evidence type="ECO:0000256" key="13">
    <source>
        <dbReference type="ARBA" id="ARBA00023303"/>
    </source>
</evidence>
<dbReference type="GO" id="GO:0005886">
    <property type="term" value="C:plasma membrane"/>
    <property type="evidence" value="ECO:0007669"/>
    <property type="project" value="UniProtKB-SubCell"/>
</dbReference>
<feature type="compositionally biased region" description="Acidic residues" evidence="23">
    <location>
        <begin position="153"/>
        <end position="165"/>
    </location>
</feature>
<dbReference type="InterPro" id="IPR000700">
    <property type="entry name" value="PAS-assoc_C"/>
</dbReference>
<keyword evidence="12" id="KW-0325">Glycoprotein</keyword>
<dbReference type="Gene3D" id="2.60.120.10">
    <property type="entry name" value="Jelly Rolls"/>
    <property type="match status" value="1"/>
</dbReference>
<evidence type="ECO:0000256" key="7">
    <source>
        <dbReference type="ARBA" id="ARBA00022882"/>
    </source>
</evidence>
<dbReference type="FunFam" id="2.60.120.10:FF:000061">
    <property type="entry name" value="Potassium voltage-gated channel subfamily H member 3"/>
    <property type="match status" value="1"/>
</dbReference>
<evidence type="ECO:0000259" key="27">
    <source>
        <dbReference type="PROSITE" id="PS50113"/>
    </source>
</evidence>
<feature type="compositionally biased region" description="Polar residues" evidence="23">
    <location>
        <begin position="1222"/>
        <end position="1231"/>
    </location>
</feature>
<feature type="region of interest" description="Disordered" evidence="23">
    <location>
        <begin position="1222"/>
        <end position="1324"/>
    </location>
</feature>
<feature type="compositionally biased region" description="Pro residues" evidence="23">
    <location>
        <begin position="953"/>
        <end position="963"/>
    </location>
</feature>
<evidence type="ECO:0000256" key="14">
    <source>
        <dbReference type="ARBA" id="ARBA00034430"/>
    </source>
</evidence>
<comment type="subunit">
    <text evidence="17">The potassium channel is probably composed of a homo- or heterotetrameric complex of pore-forming alpha subunits that can associate with modulating beta subunits. Interacts with KCNE1 and KCNE3; these interactions regulate KCNH3 trafficking to the plasma membrane and its subsequent voltage-gated potassium channel activity.</text>
</comment>
<dbReference type="PANTHER" id="PTHR10217:SF637">
    <property type="entry name" value="EAG-LIKE K[+] CHANNEL, ISOFORM A"/>
    <property type="match status" value="1"/>
</dbReference>
<dbReference type="GeneID" id="106078854"/>
<evidence type="ECO:0000256" key="16">
    <source>
        <dbReference type="ARBA" id="ARBA00060723"/>
    </source>
</evidence>
<evidence type="ECO:0000313" key="28">
    <source>
        <dbReference type="Proteomes" id="UP001165740"/>
    </source>
</evidence>
<dbReference type="SUPFAM" id="SSF81324">
    <property type="entry name" value="Voltage-gated potassium channels"/>
    <property type="match status" value="1"/>
</dbReference>
<dbReference type="InterPro" id="IPR003938">
    <property type="entry name" value="K_chnl_volt-dep_EAG/ELK/ERG"/>
</dbReference>
<keyword evidence="4" id="KW-0633">Potassium transport</keyword>
<dbReference type="Pfam" id="PF00520">
    <property type="entry name" value="Ion_trans"/>
    <property type="match status" value="1"/>
</dbReference>
<feature type="compositionally biased region" description="Acidic residues" evidence="23">
    <location>
        <begin position="705"/>
        <end position="716"/>
    </location>
</feature>
<comment type="function">
    <text evidence="15">Pore-forming (alpha) subunit of a voltage-gated inwardly rectifying potassium channel. Charactherized by a fast rate of activation during depolarization followed by a rapid inactivation at much more depolarized value causing inward rectification due to a C-type inactivation mechanism. Exhibits a rapid recovery from inactivation.</text>
</comment>
<dbReference type="InterPro" id="IPR001610">
    <property type="entry name" value="PAC"/>
</dbReference>
<gene>
    <name evidence="29" type="primary">LOC106078854</name>
</gene>
<keyword evidence="22" id="KW-0175">Coiled coil</keyword>
<feature type="compositionally biased region" description="Polar residues" evidence="23">
    <location>
        <begin position="1272"/>
        <end position="1287"/>
    </location>
</feature>
<feature type="region of interest" description="Disordered" evidence="23">
    <location>
        <begin position="680"/>
        <end position="772"/>
    </location>
</feature>
<feature type="region of interest" description="Disordered" evidence="23">
    <location>
        <begin position="801"/>
        <end position="840"/>
    </location>
</feature>
<dbReference type="InterPro" id="IPR018490">
    <property type="entry name" value="cNMP-bd_dom_sf"/>
</dbReference>
<feature type="transmembrane region" description="Helical" evidence="24">
    <location>
        <begin position="456"/>
        <end position="480"/>
    </location>
</feature>
<dbReference type="InterPro" id="IPR035965">
    <property type="entry name" value="PAS-like_dom_sf"/>
</dbReference>
<dbReference type="FunFam" id="3.30.450.20:FF:000001">
    <property type="entry name" value="Potassium voltage-gated channel subfamily H member 7"/>
    <property type="match status" value="1"/>
</dbReference>
<comment type="catalytic activity">
    <reaction evidence="14">
        <text>K(+)(in) = K(+)(out)</text>
        <dbReference type="Rhea" id="RHEA:29463"/>
        <dbReference type="ChEBI" id="CHEBI:29103"/>
    </reaction>
</comment>
<keyword evidence="10" id="KW-0406">Ion transport</keyword>
<dbReference type="FunFam" id="1.10.287.70:FF:000275">
    <property type="entry name" value="Potassium voltage-gated channel subfamily H member 8"/>
    <property type="match status" value="1"/>
</dbReference>
<dbReference type="GO" id="GO:0034702">
    <property type="term" value="C:monoatomic ion channel complex"/>
    <property type="evidence" value="ECO:0007669"/>
    <property type="project" value="UniProtKB-KW"/>
</dbReference>
<keyword evidence="6" id="KW-0631">Potassium channel</keyword>
<feature type="compositionally biased region" description="Polar residues" evidence="23">
    <location>
        <begin position="746"/>
        <end position="765"/>
    </location>
</feature>
<dbReference type="SUPFAM" id="SSF55785">
    <property type="entry name" value="PYP-like sensor domain (PAS domain)"/>
    <property type="match status" value="1"/>
</dbReference>
<dbReference type="Pfam" id="PF13426">
    <property type="entry name" value="PAS_9"/>
    <property type="match status" value="1"/>
</dbReference>
<keyword evidence="3" id="KW-1003">Cell membrane</keyword>
<proteinExistence type="inferred from homology"/>
<keyword evidence="13" id="KW-0407">Ion channel</keyword>
<dbReference type="Pfam" id="PF00027">
    <property type="entry name" value="cNMP_binding"/>
    <property type="match status" value="1"/>
</dbReference>
<feature type="compositionally biased region" description="Basic residues" evidence="23">
    <location>
        <begin position="722"/>
        <end position="731"/>
    </location>
</feature>
<evidence type="ECO:0000256" key="18">
    <source>
        <dbReference type="ARBA" id="ARBA00072860"/>
    </source>
</evidence>
<feature type="coiled-coil region" evidence="22">
    <location>
        <begin position="75"/>
        <end position="102"/>
    </location>
</feature>
<dbReference type="SMART" id="SM00100">
    <property type="entry name" value="cNMP"/>
    <property type="match status" value="1"/>
</dbReference>
<evidence type="ECO:0000256" key="9">
    <source>
        <dbReference type="ARBA" id="ARBA00022989"/>
    </source>
</evidence>
<accession>A0A9W2Z799</accession>
<evidence type="ECO:0000256" key="5">
    <source>
        <dbReference type="ARBA" id="ARBA00022692"/>
    </source>
</evidence>
<evidence type="ECO:0000256" key="17">
    <source>
        <dbReference type="ARBA" id="ARBA00065546"/>
    </source>
</evidence>
<feature type="compositionally biased region" description="Low complexity" evidence="23">
    <location>
        <begin position="1244"/>
        <end position="1261"/>
    </location>
</feature>
<organism evidence="28 29">
    <name type="scientific">Biomphalaria glabrata</name>
    <name type="common">Bloodfluke planorb</name>
    <name type="synonym">Freshwater snail</name>
    <dbReference type="NCBI Taxonomy" id="6526"/>
    <lineage>
        <taxon>Eukaryota</taxon>
        <taxon>Metazoa</taxon>
        <taxon>Spiralia</taxon>
        <taxon>Lophotrochozoa</taxon>
        <taxon>Mollusca</taxon>
        <taxon>Gastropoda</taxon>
        <taxon>Heterobranchia</taxon>
        <taxon>Euthyneura</taxon>
        <taxon>Panpulmonata</taxon>
        <taxon>Hygrophila</taxon>
        <taxon>Lymnaeoidea</taxon>
        <taxon>Planorbidae</taxon>
        <taxon>Biomphalaria</taxon>
    </lineage>
</organism>
<keyword evidence="8" id="KW-0630">Potassium</keyword>
<feature type="transmembrane region" description="Helical" evidence="24">
    <location>
        <begin position="234"/>
        <end position="253"/>
    </location>
</feature>
<evidence type="ECO:0000256" key="20">
    <source>
        <dbReference type="ARBA" id="ARBA00076368"/>
    </source>
</evidence>
<dbReference type="InterPro" id="IPR000595">
    <property type="entry name" value="cNMP-bd_dom"/>
</dbReference>
<dbReference type="PRINTS" id="PR01465">
    <property type="entry name" value="ELKCHANNEL"/>
</dbReference>
<evidence type="ECO:0000256" key="23">
    <source>
        <dbReference type="SAM" id="MobiDB-lite"/>
    </source>
</evidence>
<feature type="compositionally biased region" description="Low complexity" evidence="23">
    <location>
        <begin position="939"/>
        <end position="952"/>
    </location>
</feature>
<dbReference type="Gene3D" id="1.10.287.70">
    <property type="match status" value="1"/>
</dbReference>
<dbReference type="PROSITE" id="PS50042">
    <property type="entry name" value="CNMP_BINDING_3"/>
    <property type="match status" value="1"/>
</dbReference>
<feature type="region of interest" description="Disordered" evidence="23">
    <location>
        <begin position="939"/>
        <end position="994"/>
    </location>
</feature>
<protein>
    <recommendedName>
        <fullName evidence="18">Voltage-gated inwardly rectifying potassium channel KCNH3</fullName>
    </recommendedName>
    <alternativeName>
        <fullName evidence="20">Ether-a-go-go-like potassium channel 2</fullName>
    </alternativeName>
    <alternativeName>
        <fullName evidence="19">Potassium voltage-gated channel subfamily H member 3</fullName>
    </alternativeName>
    <alternativeName>
        <fullName evidence="21">Voltage-gated potassium channel subunit Kv12.2</fullName>
    </alternativeName>
</protein>
<dbReference type="InterPro" id="IPR014710">
    <property type="entry name" value="RmlC-like_jellyroll"/>
</dbReference>
<dbReference type="PANTHER" id="PTHR10217">
    <property type="entry name" value="VOLTAGE AND LIGAND GATED POTASSIUM CHANNEL"/>
    <property type="match status" value="1"/>
</dbReference>
<reference evidence="29" key="1">
    <citation type="submission" date="2025-08" db="UniProtKB">
        <authorList>
            <consortium name="RefSeq"/>
        </authorList>
    </citation>
    <scope>IDENTIFICATION</scope>
</reference>
<dbReference type="GO" id="GO:0005242">
    <property type="term" value="F:inward rectifier potassium channel activity"/>
    <property type="evidence" value="ECO:0007669"/>
    <property type="project" value="UniProtKB-ARBA"/>
</dbReference>
<dbReference type="FunFam" id="1.10.1200.260:FF:000002">
    <property type="entry name" value="Potassium voltage-gated channel subfamily H member 8"/>
    <property type="match status" value="1"/>
</dbReference>
<dbReference type="PROSITE" id="PS50112">
    <property type="entry name" value="PAS"/>
    <property type="match status" value="1"/>
</dbReference>
<dbReference type="InterPro" id="IPR050818">
    <property type="entry name" value="KCNH_animal-type"/>
</dbReference>
<feature type="transmembrane region" description="Helical" evidence="24">
    <location>
        <begin position="299"/>
        <end position="319"/>
    </location>
</feature>
<dbReference type="Gene3D" id="3.30.450.20">
    <property type="entry name" value="PAS domain"/>
    <property type="match status" value="1"/>
</dbReference>
<dbReference type="PRINTS" id="PR01463">
    <property type="entry name" value="EAGCHANLFMLY"/>
</dbReference>
<feature type="transmembrane region" description="Helical" evidence="24">
    <location>
        <begin position="259"/>
        <end position="278"/>
    </location>
</feature>
<dbReference type="InterPro" id="IPR005821">
    <property type="entry name" value="Ion_trans_dom"/>
</dbReference>
<evidence type="ECO:0000313" key="29">
    <source>
        <dbReference type="RefSeq" id="XP_055870802.1"/>
    </source>
</evidence>
<sequence length="1461" mass="161223">MPQKRNAASSQNTFLDTIATRFDGIHSNFVLGNAQANGWPIVYCSDGFCELTGFSRASVMAKGSGCRFLYGPETSEAEVQKIQEALEEKRELKTELQFYNKNGTPFWCLLDIVPIKNEKRDVVLFLVSHKDITKDKEKKEPDSLSGKSNSDGSSDEDNENEDEGMPENYDYGRRRSRAVLYHISGQLNKHNKAKSKLQQLNRLASQMPEYKVQEVKKSGLIIVHYGIFKIGWDWLILLCTFYLAIMVPFNAAFKRDARFVYFDAGVEVLFAIDIVLNFRTTFLNKSGQVVYDSRLIALNYIRGWFLLDLLAAIPFDVMYAFSGETEDSNNSMLTMVHLLKLARLLRLARLLQKLERYNQYSVVVLALLMCMFALLAHWLACIWYAIGKAELDENDANWTVGWLYELSERLENVIINKTHNIPDIATSYLTALYFTCSSLTSVGFGNVSANTNPEKIFSVCAMLVGAIMHAVVFGNVTTIIQRMYARRATFHSKTKDLKDFFRIHHIPKPLKHRMRDYFQAMWSINNGIDFKEILKDFPEDMRGEIAIHLHREILSLPIFQQSPPGCLKSVSLQTERFVCGPGEFIMHKGDAVNYLYYVCSGSMEVLKDEQVVAILGKGDIFGTDLDYDDPVSISGCDVRSLAYCELLCIQVKGLVDALLLYPDFAETFSTELPNDLTYNVREGHEDHSDDESLTTAPVITLPSISEDEEEEDEDNNNDLTSKKRSRPTKLVKAREDHDDEGGEGRGNTSTSPLLNQLNRESSSNEWLAGRGKLPNGHIGATLSMRLANQQTKLKEWITRARKRDEAPAGHTASPLASSVPTTPTQPPSFIPTRSKPNIPPPLLSALALRRTASGGSRLIHRRSREKLKSCRTLPTLNSVSSDRSIEQVMVHTLQMELEGTRDSVIGLERRLDDLHDDLSNIARNVNSLLRLVSSSPSPSNMYMSSNSLHPSFNPSPSPNPNLYPAPSFYFSQSTDGGDTRDTVSLQSASSPAPDWPGYLSQGKAPEHFLSPFQTSKLGFGVAGGSPSPLASPRVNFSPINFSSLSRQSVYSLNNDRIPLSDIRGEKSGGMKHSSIQRCEKMPPPVGSHLASQLQSSTVSGKESGIASQLAALSQRPSNLSPLHSRRAKSLFIKPTRSLDSNGVKNQEMSVATTTASASLDLTPSGAGGLDKKDLSPLNLDTGVNQFQSEYYQLTQLEPCDARSGHCDKASALRQSDLELSFSSDSPQFDISTTEDDNSGRPEVSKGTSNGTSSSRSSSSISESRRRTRKIMQSPTNKVSAKSFSSMSPIDMPKDLDLHSSKSSSKSASLSSPHSNKSSPSSALPLLSGLNLGTAATRPKTLSSSPLSTAPGIVSPTIFSDIEYIDAEPEVRPCSHRPPRRHIPPLSQLPVFTSGVSPTLPSSAPAAVLTRSKSFSTSALHQGPKEQRTLSNPLTFAHSQNFVAPLSQAESLSDFDSDKSKA</sequence>
<feature type="region of interest" description="Disordered" evidence="23">
    <location>
        <begin position="1154"/>
        <end position="1176"/>
    </location>
</feature>
<evidence type="ECO:0000256" key="12">
    <source>
        <dbReference type="ARBA" id="ARBA00023180"/>
    </source>
</evidence>
<evidence type="ECO:0000259" key="25">
    <source>
        <dbReference type="PROSITE" id="PS50042"/>
    </source>
</evidence>
<feature type="region of interest" description="Disordered" evidence="23">
    <location>
        <begin position="136"/>
        <end position="169"/>
    </location>
</feature>
<evidence type="ECO:0000256" key="22">
    <source>
        <dbReference type="SAM" id="Coils"/>
    </source>
</evidence>
<evidence type="ECO:0000256" key="6">
    <source>
        <dbReference type="ARBA" id="ARBA00022826"/>
    </source>
</evidence>
<dbReference type="Gene3D" id="1.10.1200.260">
    <property type="match status" value="1"/>
</dbReference>
<name>A0A9W2Z799_BIOGL</name>
<dbReference type="GO" id="GO:0042391">
    <property type="term" value="P:regulation of membrane potential"/>
    <property type="evidence" value="ECO:0007669"/>
    <property type="project" value="TreeGrafter"/>
</dbReference>
<keyword evidence="9 24" id="KW-1133">Transmembrane helix</keyword>
<dbReference type="NCBIfam" id="TIGR00229">
    <property type="entry name" value="sensory_box"/>
    <property type="match status" value="1"/>
</dbReference>
<dbReference type="PROSITE" id="PS50113">
    <property type="entry name" value="PAC"/>
    <property type="match status" value="1"/>
</dbReference>
<dbReference type="CDD" id="cd00130">
    <property type="entry name" value="PAS"/>
    <property type="match status" value="1"/>
</dbReference>
<feature type="domain" description="Cyclic nucleotide-binding" evidence="25">
    <location>
        <begin position="571"/>
        <end position="622"/>
    </location>
</feature>
<evidence type="ECO:0000256" key="3">
    <source>
        <dbReference type="ARBA" id="ARBA00022475"/>
    </source>
</evidence>
<keyword evidence="28" id="KW-1185">Reference proteome</keyword>
<keyword evidence="5 24" id="KW-0812">Transmembrane</keyword>
<dbReference type="RefSeq" id="XP_055870802.1">
    <property type="nucleotide sequence ID" value="XM_056014827.1"/>
</dbReference>
<keyword evidence="2" id="KW-0813">Transport</keyword>
<evidence type="ECO:0000256" key="4">
    <source>
        <dbReference type="ARBA" id="ARBA00022538"/>
    </source>
</evidence>
<dbReference type="OMA" id="HPVIWAP"/>
<evidence type="ECO:0000256" key="15">
    <source>
        <dbReference type="ARBA" id="ARBA00053640"/>
    </source>
</evidence>
<evidence type="ECO:0000256" key="19">
    <source>
        <dbReference type="ARBA" id="ARBA00075971"/>
    </source>
</evidence>
<dbReference type="InterPro" id="IPR000014">
    <property type="entry name" value="PAS"/>
</dbReference>
<dbReference type="Proteomes" id="UP001165740">
    <property type="component" value="Chromosome 16"/>
</dbReference>
<evidence type="ECO:0000256" key="8">
    <source>
        <dbReference type="ARBA" id="ARBA00022958"/>
    </source>
</evidence>
<feature type="domain" description="PAS" evidence="26">
    <location>
        <begin position="35"/>
        <end position="89"/>
    </location>
</feature>
<dbReference type="InterPro" id="IPR003950">
    <property type="entry name" value="K_chnl_volt-dep_ELK"/>
</dbReference>
<feature type="compositionally biased region" description="Low complexity" evidence="23">
    <location>
        <begin position="1300"/>
        <end position="1324"/>
    </location>
</feature>